<dbReference type="Pfam" id="PF15570">
    <property type="entry name" value="Imm43"/>
    <property type="match status" value="1"/>
</dbReference>
<dbReference type="Proteomes" id="UP000316330">
    <property type="component" value="Unassembled WGS sequence"/>
</dbReference>
<evidence type="ECO:0000313" key="3">
    <source>
        <dbReference type="Proteomes" id="UP000316330"/>
    </source>
</evidence>
<dbReference type="RefSeq" id="WP_144699602.1">
    <property type="nucleotide sequence ID" value="NZ_VNJJ01000003.1"/>
</dbReference>
<reference evidence="2 3" key="1">
    <citation type="submission" date="2019-07" db="EMBL/GenBank/DDBJ databases">
        <authorList>
            <person name="Kim J."/>
        </authorList>
    </citation>
    <scope>NUCLEOTIDE SEQUENCE [LARGE SCALE GENOMIC DNA]</scope>
    <source>
        <strain evidence="2 3">G13</strain>
    </source>
</reference>
<dbReference type="EMBL" id="VNJJ01000003">
    <property type="protein sequence ID" value="TVY02073.1"/>
    <property type="molecule type" value="Genomic_DNA"/>
</dbReference>
<evidence type="ECO:0000313" key="2">
    <source>
        <dbReference type="EMBL" id="TVY02073.1"/>
    </source>
</evidence>
<dbReference type="OrthoDB" id="2678369at2"/>
<protein>
    <recommendedName>
        <fullName evidence="1">Immunity protein 43 domain-containing protein</fullName>
    </recommendedName>
</protein>
<feature type="domain" description="Immunity protein 43" evidence="1">
    <location>
        <begin position="1"/>
        <end position="212"/>
    </location>
</feature>
<evidence type="ECO:0000259" key="1">
    <source>
        <dbReference type="Pfam" id="PF15570"/>
    </source>
</evidence>
<dbReference type="AlphaFoldDB" id="A0A559JQE0"/>
<organism evidence="2 3">
    <name type="scientific">Cohnella terricola</name>
    <dbReference type="NCBI Taxonomy" id="1289167"/>
    <lineage>
        <taxon>Bacteria</taxon>
        <taxon>Bacillati</taxon>
        <taxon>Bacillota</taxon>
        <taxon>Bacilli</taxon>
        <taxon>Bacillales</taxon>
        <taxon>Paenibacillaceae</taxon>
        <taxon>Cohnella</taxon>
    </lineage>
</organism>
<sequence>MEGKSGRGVPIFMKSVLAEEFNEKKPMPGMDYKWVKSQGTGKAEFPDKLYLVCKERLLLFDYFADFQGFIISTEFLKLFNRYSSMEGYQLVPLETISWKGKKITEKQYYNLFPYHKEKWVDYQTSVFQIKQGKTLEDVINKNGLLINKYEEIKLIESAMNKEVFTLSGAHLNSFLFCSEEFKHELEKAKLVGIDFISIEEFPTYYNKKYLYFL</sequence>
<accession>A0A559JQE0</accession>
<proteinExistence type="predicted"/>
<name>A0A559JQE0_9BACL</name>
<comment type="caution">
    <text evidence="2">The sequence shown here is derived from an EMBL/GenBank/DDBJ whole genome shotgun (WGS) entry which is preliminary data.</text>
</comment>
<gene>
    <name evidence="2" type="ORF">FPZ45_06420</name>
</gene>
<dbReference type="InterPro" id="IPR029079">
    <property type="entry name" value="Imm43"/>
</dbReference>
<keyword evidence="3" id="KW-1185">Reference proteome</keyword>